<dbReference type="Pfam" id="PF13426">
    <property type="entry name" value="PAS_9"/>
    <property type="match status" value="1"/>
</dbReference>
<dbReference type="NCBIfam" id="TIGR00229">
    <property type="entry name" value="sensory_box"/>
    <property type="match status" value="1"/>
</dbReference>
<organism evidence="10 11">
    <name type="scientific">Candidatus Endoriftia persephonae</name>
    <dbReference type="NCBI Taxonomy" id="393765"/>
    <lineage>
        <taxon>Bacteria</taxon>
        <taxon>Pseudomonadati</taxon>
        <taxon>Pseudomonadota</taxon>
        <taxon>Gammaproteobacteria</taxon>
        <taxon>Chromatiales</taxon>
        <taxon>Sedimenticolaceae</taxon>
        <taxon>Candidatus Endoriftia</taxon>
    </lineage>
</organism>
<dbReference type="SUPFAM" id="SSF55785">
    <property type="entry name" value="PYP-like sensor domain (PAS domain)"/>
    <property type="match status" value="1"/>
</dbReference>
<dbReference type="AlphaFoldDB" id="A0A9J6ZZS4"/>
<dbReference type="InterPro" id="IPR035965">
    <property type="entry name" value="PAS-like_dom_sf"/>
</dbReference>
<keyword evidence="3" id="KW-0973">c-di-GMP</keyword>
<feature type="region of interest" description="Disordered" evidence="5">
    <location>
        <begin position="1"/>
        <end position="24"/>
    </location>
</feature>
<evidence type="ECO:0000256" key="1">
    <source>
        <dbReference type="ARBA" id="ARBA00001946"/>
    </source>
</evidence>
<evidence type="ECO:0000256" key="2">
    <source>
        <dbReference type="ARBA" id="ARBA00012282"/>
    </source>
</evidence>
<feature type="domain" description="GGDEF" evidence="9">
    <location>
        <begin position="356"/>
        <end position="489"/>
    </location>
</feature>
<dbReference type="InterPro" id="IPR052155">
    <property type="entry name" value="Biofilm_reg_signaling"/>
</dbReference>
<dbReference type="PIRSF" id="PIRSF005925">
    <property type="entry name" value="Dos"/>
    <property type="match status" value="1"/>
</dbReference>
<dbReference type="SMART" id="SM00267">
    <property type="entry name" value="GGDEF"/>
    <property type="match status" value="1"/>
</dbReference>
<dbReference type="InterPro" id="IPR000700">
    <property type="entry name" value="PAS-assoc_C"/>
</dbReference>
<dbReference type="InterPro" id="IPR001633">
    <property type="entry name" value="EAL_dom"/>
</dbReference>
<gene>
    <name evidence="10" type="ORF">L0Y14_03250</name>
</gene>
<dbReference type="SUPFAM" id="SSF141868">
    <property type="entry name" value="EAL domain-like"/>
    <property type="match status" value="1"/>
</dbReference>
<dbReference type="SMART" id="SM00091">
    <property type="entry name" value="PAS"/>
    <property type="match status" value="1"/>
</dbReference>
<dbReference type="InterPro" id="IPR012226">
    <property type="entry name" value="Diguanyl_cyclase/Pdiesterase"/>
</dbReference>
<dbReference type="GO" id="GO:0071732">
    <property type="term" value="P:cellular response to nitric oxide"/>
    <property type="evidence" value="ECO:0007669"/>
    <property type="project" value="UniProtKB-ARBA"/>
</dbReference>
<feature type="domain" description="EAL" evidence="8">
    <location>
        <begin position="498"/>
        <end position="752"/>
    </location>
</feature>
<dbReference type="InterPro" id="IPR000014">
    <property type="entry name" value="PAS"/>
</dbReference>
<dbReference type="Proteomes" id="UP001056649">
    <property type="component" value="Chromosome"/>
</dbReference>
<comment type="cofactor">
    <cofactor evidence="1">
        <name>Mg(2+)</name>
        <dbReference type="ChEBI" id="CHEBI:18420"/>
    </cofactor>
</comment>
<dbReference type="NCBIfam" id="TIGR00254">
    <property type="entry name" value="GGDEF"/>
    <property type="match status" value="1"/>
</dbReference>
<evidence type="ECO:0000313" key="10">
    <source>
        <dbReference type="EMBL" id="USF88269.1"/>
    </source>
</evidence>
<dbReference type="PROSITE" id="PS50113">
    <property type="entry name" value="PAC"/>
    <property type="match status" value="1"/>
</dbReference>
<name>A0A9J6ZZS4_9GAMM</name>
<dbReference type="InterPro" id="IPR029787">
    <property type="entry name" value="Nucleotide_cyclase"/>
</dbReference>
<dbReference type="SUPFAM" id="SSF55073">
    <property type="entry name" value="Nucleotide cyclase"/>
    <property type="match status" value="1"/>
</dbReference>
<dbReference type="Pfam" id="PF00990">
    <property type="entry name" value="GGDEF"/>
    <property type="match status" value="1"/>
</dbReference>
<dbReference type="KEGG" id="eps:L0Y14_03250"/>
<dbReference type="Gene3D" id="3.30.450.20">
    <property type="entry name" value="PAS domain"/>
    <property type="match status" value="1"/>
</dbReference>
<dbReference type="PROSITE" id="PS50883">
    <property type="entry name" value="EAL"/>
    <property type="match status" value="1"/>
</dbReference>
<evidence type="ECO:0000256" key="3">
    <source>
        <dbReference type="ARBA" id="ARBA00022636"/>
    </source>
</evidence>
<dbReference type="InterPro" id="IPR029016">
    <property type="entry name" value="GAF-like_dom_sf"/>
</dbReference>
<sequence>MKQPPAKNRVPPTDPATGVNVDQQTETDQLDNLLELQRRILESIASGLESVTILNQLCQLIEAIVPHSLASVMLLNPESGLLRVASSPSFPPQALPYFDGIKPGETMGSCGNAALSGKPVFIDNVPGDVRWDGLREAADMFQIGSCWSFPILSVQLEVRGTFAITSLEGRTPDAFQTRLLETASWLAGITLRNEERKERLLQWSTAVENSSEGMMITDARGNILDVNSAFCVITGYTAQETRGCNPRILRSGRHDESFYQAMWNELKQTGHWQGEIWNRRKDGEVYPEWLSISQIADDAGEIQNYVAVFTDISSIKESERQLFHLAHHDPLTRLPNRLLLNARLEHLIDQARRNIHSIALMFLDLDRFKNINDSLGHALGDQLLIEVAQRLNGRIRQQDTLARLGGDEFVVILDQPGGTSEIANLAQVLIDALDQPFSLGGKEAFITTSIGISLYPDDAIEREALLRNADIAMYRAKEEGRHRYAFYTPSMTRHVQERHTLESQLRRALEREEFELFYQPQVEANSGCIVGSEALLRWRHPQRGLISPEQFIPILEETGLIEDVGRWVLEHACIQTVTWQQTGLPGIRMAVNLSRGQISSTCLGQQLPQILQHTRMDPTRLELEITEHNFMQRPDTAIDVLHGLRELGVMLAIDGFGTGYSSLAKLKQLPVNCLKINRSLVRDISVDSEDEAICRAVVALGHSLNIKVIAEGVENESQAGFLRTIGCDELQGFLFSRPLSAKDFTQLLQAMKAEKTD</sequence>
<evidence type="ECO:0000259" key="6">
    <source>
        <dbReference type="PROSITE" id="PS50112"/>
    </source>
</evidence>
<dbReference type="InterPro" id="IPR043128">
    <property type="entry name" value="Rev_trsase/Diguanyl_cyclase"/>
</dbReference>
<dbReference type="Gene3D" id="3.30.70.270">
    <property type="match status" value="1"/>
</dbReference>
<dbReference type="Gene3D" id="3.20.20.450">
    <property type="entry name" value="EAL domain"/>
    <property type="match status" value="1"/>
</dbReference>
<accession>A0A9J6ZZS4</accession>
<evidence type="ECO:0000256" key="5">
    <source>
        <dbReference type="SAM" id="MobiDB-lite"/>
    </source>
</evidence>
<dbReference type="CDD" id="cd01949">
    <property type="entry name" value="GGDEF"/>
    <property type="match status" value="1"/>
</dbReference>
<dbReference type="PROSITE" id="PS50887">
    <property type="entry name" value="GGDEF"/>
    <property type="match status" value="1"/>
</dbReference>
<dbReference type="FunFam" id="3.30.70.270:FF:000001">
    <property type="entry name" value="Diguanylate cyclase domain protein"/>
    <property type="match status" value="1"/>
</dbReference>
<evidence type="ECO:0000259" key="9">
    <source>
        <dbReference type="PROSITE" id="PS50887"/>
    </source>
</evidence>
<evidence type="ECO:0000259" key="7">
    <source>
        <dbReference type="PROSITE" id="PS50113"/>
    </source>
</evidence>
<feature type="domain" description="PAS" evidence="6">
    <location>
        <begin position="193"/>
        <end position="243"/>
    </location>
</feature>
<dbReference type="FunFam" id="3.20.20.450:FF:000001">
    <property type="entry name" value="Cyclic di-GMP phosphodiesterase yahA"/>
    <property type="match status" value="1"/>
</dbReference>
<dbReference type="Pfam" id="PF00563">
    <property type="entry name" value="EAL"/>
    <property type="match status" value="1"/>
</dbReference>
<protein>
    <recommendedName>
        <fullName evidence="2">cyclic-guanylate-specific phosphodiesterase</fullName>
        <ecNumber evidence="2">3.1.4.52</ecNumber>
    </recommendedName>
</protein>
<dbReference type="PROSITE" id="PS50112">
    <property type="entry name" value="PAS"/>
    <property type="match status" value="1"/>
</dbReference>
<proteinExistence type="predicted"/>
<dbReference type="PANTHER" id="PTHR44757:SF2">
    <property type="entry name" value="BIOFILM ARCHITECTURE MAINTENANCE PROTEIN MBAA"/>
    <property type="match status" value="1"/>
</dbReference>
<dbReference type="InterPro" id="IPR000160">
    <property type="entry name" value="GGDEF_dom"/>
</dbReference>
<dbReference type="RefSeq" id="WP_240991610.1">
    <property type="nucleotide sequence ID" value="NZ_CP090569.1"/>
</dbReference>
<dbReference type="InterPro" id="IPR035919">
    <property type="entry name" value="EAL_sf"/>
</dbReference>
<dbReference type="CDD" id="cd01948">
    <property type="entry name" value="EAL"/>
    <property type="match status" value="1"/>
</dbReference>
<evidence type="ECO:0000256" key="4">
    <source>
        <dbReference type="ARBA" id="ARBA00051114"/>
    </source>
</evidence>
<dbReference type="CDD" id="cd00130">
    <property type="entry name" value="PAS"/>
    <property type="match status" value="1"/>
</dbReference>
<reference evidence="10" key="1">
    <citation type="journal article" date="2022" name="Mol. Ecol. Resour.">
        <title>The complete and closed genome of the facultative generalist Candidatus Endoriftia persephone from deep-sea hydrothermal vents.</title>
        <authorList>
            <person name="de Oliveira A.L."/>
            <person name="Srivastava A."/>
            <person name="Espada-Hinojosa S."/>
            <person name="Bright M."/>
        </authorList>
    </citation>
    <scope>NUCLEOTIDE SEQUENCE</scope>
    <source>
        <strain evidence="10">Tica-EPR-9o50.N</strain>
    </source>
</reference>
<evidence type="ECO:0000313" key="11">
    <source>
        <dbReference type="Proteomes" id="UP001056649"/>
    </source>
</evidence>
<dbReference type="Gene3D" id="3.30.450.40">
    <property type="match status" value="1"/>
</dbReference>
<keyword evidence="11" id="KW-1185">Reference proteome</keyword>
<dbReference type="InterPro" id="IPR001610">
    <property type="entry name" value="PAC"/>
</dbReference>
<dbReference type="InterPro" id="IPR003018">
    <property type="entry name" value="GAF"/>
</dbReference>
<dbReference type="EC" id="3.1.4.52" evidence="2"/>
<evidence type="ECO:0000259" key="8">
    <source>
        <dbReference type="PROSITE" id="PS50883"/>
    </source>
</evidence>
<dbReference type="SUPFAM" id="SSF55781">
    <property type="entry name" value="GAF domain-like"/>
    <property type="match status" value="1"/>
</dbReference>
<dbReference type="Pfam" id="PF13185">
    <property type="entry name" value="GAF_2"/>
    <property type="match status" value="1"/>
</dbReference>
<dbReference type="GO" id="GO:0071111">
    <property type="term" value="F:cyclic-guanylate-specific phosphodiesterase activity"/>
    <property type="evidence" value="ECO:0007669"/>
    <property type="project" value="UniProtKB-EC"/>
</dbReference>
<feature type="domain" description="PAC" evidence="7">
    <location>
        <begin position="272"/>
        <end position="324"/>
    </location>
</feature>
<dbReference type="SMART" id="SM00052">
    <property type="entry name" value="EAL"/>
    <property type="match status" value="1"/>
</dbReference>
<dbReference type="SMART" id="SM00086">
    <property type="entry name" value="PAC"/>
    <property type="match status" value="1"/>
</dbReference>
<dbReference type="PANTHER" id="PTHR44757">
    <property type="entry name" value="DIGUANYLATE CYCLASE DGCP"/>
    <property type="match status" value="1"/>
</dbReference>
<dbReference type="EMBL" id="CP090569">
    <property type="protein sequence ID" value="USF88269.1"/>
    <property type="molecule type" value="Genomic_DNA"/>
</dbReference>
<comment type="catalytic activity">
    <reaction evidence="4">
        <text>3',3'-c-di-GMP + H2O = 5'-phosphoguanylyl(3'-&gt;5')guanosine + H(+)</text>
        <dbReference type="Rhea" id="RHEA:24902"/>
        <dbReference type="ChEBI" id="CHEBI:15377"/>
        <dbReference type="ChEBI" id="CHEBI:15378"/>
        <dbReference type="ChEBI" id="CHEBI:58754"/>
        <dbReference type="ChEBI" id="CHEBI:58805"/>
        <dbReference type="EC" id="3.1.4.52"/>
    </reaction>
    <physiologicalReaction direction="left-to-right" evidence="4">
        <dbReference type="Rhea" id="RHEA:24903"/>
    </physiologicalReaction>
</comment>